<organism evidence="7 8">
    <name type="scientific">Nonomuraea glycinis</name>
    <dbReference type="NCBI Taxonomy" id="2047744"/>
    <lineage>
        <taxon>Bacteria</taxon>
        <taxon>Bacillati</taxon>
        <taxon>Actinomycetota</taxon>
        <taxon>Actinomycetes</taxon>
        <taxon>Streptosporangiales</taxon>
        <taxon>Streptosporangiaceae</taxon>
        <taxon>Nonomuraea</taxon>
    </lineage>
</organism>
<evidence type="ECO:0000313" key="7">
    <source>
        <dbReference type="EMBL" id="GGP02005.1"/>
    </source>
</evidence>
<dbReference type="CDD" id="cd01335">
    <property type="entry name" value="Radical_SAM"/>
    <property type="match status" value="1"/>
</dbReference>
<proteinExistence type="inferred from homology"/>
<dbReference type="PANTHER" id="PTHR43273">
    <property type="entry name" value="ANAEROBIC SULFATASE-MATURATING ENZYME HOMOLOG ASLB-RELATED"/>
    <property type="match status" value="1"/>
</dbReference>
<dbReference type="PROSITE" id="PS51918">
    <property type="entry name" value="RADICAL_SAM"/>
    <property type="match status" value="1"/>
</dbReference>
<dbReference type="InterPro" id="IPR023867">
    <property type="entry name" value="Sulphatase_maturase_rSAM"/>
</dbReference>
<keyword evidence="3" id="KW-0408">Iron</keyword>
<dbReference type="InterPro" id="IPR058240">
    <property type="entry name" value="rSAM_sf"/>
</dbReference>
<dbReference type="SUPFAM" id="SSF102114">
    <property type="entry name" value="Radical SAM enzymes"/>
    <property type="match status" value="1"/>
</dbReference>
<sequence length="463" mass="52078">MTARKWSWQGEVNDLTIYKQSKYGHVLSSEAGVTFFNSLTLEVLEGDQDDAEVWRSFERPRPIEDASAATEQVLVGSGLLVPVDRVEERRLLDKLTDIRLTQRKTRDGKFGFLRMSLTEKCNLKCDYCFVEEVIYKDLPKQPAPAERFLEHVEWLIQQNPGGWPTVQYFGGEPMLRWDLIQDTTRALEEAVAAGRIAGFTHEMTTNGTLMTSQRAQWLVEHDASLTISLDGWKEINDRHRVFHNGRGSYDLVIKAVKEIRAAGGEPRFLITLLPETVEILPKIVRFVVDELGAKSVAVNAPQPTADGWEVDGLLLSRSVQESWLFCNSRGVEFHSLGAFLVELINKRRPQPDRCFDGNPTGTEAHWGGYVAADGSLSFCIVWHQDERVTTPSVHQISKKRVTDWHYDTTTADDCDGCIAGMVCGGPCTLERLFNGGGLNPDRCKFFKTMVPFVLTQSSIGPRP</sequence>
<protein>
    <recommendedName>
        <fullName evidence="6">Radical SAM core domain-containing protein</fullName>
    </recommendedName>
</protein>
<evidence type="ECO:0000259" key="6">
    <source>
        <dbReference type="PROSITE" id="PS51918"/>
    </source>
</evidence>
<keyword evidence="1" id="KW-0949">S-adenosyl-L-methionine</keyword>
<keyword evidence="8" id="KW-1185">Reference proteome</keyword>
<name>A0A918E3R0_9ACTN</name>
<dbReference type="SFLD" id="SFLDS00029">
    <property type="entry name" value="Radical_SAM"/>
    <property type="match status" value="1"/>
</dbReference>
<dbReference type="GO" id="GO:0051536">
    <property type="term" value="F:iron-sulfur cluster binding"/>
    <property type="evidence" value="ECO:0007669"/>
    <property type="project" value="UniProtKB-KW"/>
</dbReference>
<comment type="caution">
    <text evidence="7">The sequence shown here is derived from an EMBL/GenBank/DDBJ whole genome shotgun (WGS) entry which is preliminary data.</text>
</comment>
<dbReference type="InterPro" id="IPR013785">
    <property type="entry name" value="Aldolase_TIM"/>
</dbReference>
<evidence type="ECO:0000313" key="8">
    <source>
        <dbReference type="Proteomes" id="UP000660745"/>
    </source>
</evidence>
<dbReference type="EMBL" id="BMNK01000001">
    <property type="protein sequence ID" value="GGP02005.1"/>
    <property type="molecule type" value="Genomic_DNA"/>
</dbReference>
<reference evidence="7" key="2">
    <citation type="submission" date="2020-09" db="EMBL/GenBank/DDBJ databases">
        <authorList>
            <person name="Sun Q."/>
            <person name="Zhou Y."/>
        </authorList>
    </citation>
    <scope>NUCLEOTIDE SEQUENCE</scope>
    <source>
        <strain evidence="7">CGMCC 4.7430</strain>
    </source>
</reference>
<comment type="similarity">
    <text evidence="5">Belongs to the radical SAM superfamily. Anaerobic sulfatase-maturating enzyme family.</text>
</comment>
<evidence type="ECO:0000256" key="3">
    <source>
        <dbReference type="ARBA" id="ARBA00023004"/>
    </source>
</evidence>
<dbReference type="SFLD" id="SFLDG01384">
    <property type="entry name" value="thioether_bond_formation_requi"/>
    <property type="match status" value="1"/>
</dbReference>
<evidence type="ECO:0000256" key="2">
    <source>
        <dbReference type="ARBA" id="ARBA00022723"/>
    </source>
</evidence>
<dbReference type="Proteomes" id="UP000660745">
    <property type="component" value="Unassembled WGS sequence"/>
</dbReference>
<evidence type="ECO:0000256" key="1">
    <source>
        <dbReference type="ARBA" id="ARBA00022691"/>
    </source>
</evidence>
<dbReference type="SFLD" id="SFLDG01386">
    <property type="entry name" value="main_SPASM_domain-containing"/>
    <property type="match status" value="1"/>
</dbReference>
<reference evidence="7" key="1">
    <citation type="journal article" date="2014" name="Int. J. Syst. Evol. Microbiol.">
        <title>Complete genome sequence of Corynebacterium casei LMG S-19264T (=DSM 44701T), isolated from a smear-ripened cheese.</title>
        <authorList>
            <consortium name="US DOE Joint Genome Institute (JGI-PGF)"/>
            <person name="Walter F."/>
            <person name="Albersmeier A."/>
            <person name="Kalinowski J."/>
            <person name="Ruckert C."/>
        </authorList>
    </citation>
    <scope>NUCLEOTIDE SEQUENCE</scope>
    <source>
        <strain evidence="7">CGMCC 4.7430</strain>
    </source>
</reference>
<dbReference type="GO" id="GO:0046872">
    <property type="term" value="F:metal ion binding"/>
    <property type="evidence" value="ECO:0007669"/>
    <property type="project" value="UniProtKB-KW"/>
</dbReference>
<evidence type="ECO:0000256" key="5">
    <source>
        <dbReference type="ARBA" id="ARBA00023601"/>
    </source>
</evidence>
<dbReference type="PANTHER" id="PTHR43273:SF3">
    <property type="entry name" value="ANAEROBIC SULFATASE-MATURATING ENZYME HOMOLOG ASLB-RELATED"/>
    <property type="match status" value="1"/>
</dbReference>
<dbReference type="SFLD" id="SFLDG01067">
    <property type="entry name" value="SPASM/twitch_domain_containing"/>
    <property type="match status" value="1"/>
</dbReference>
<dbReference type="Pfam" id="PF04055">
    <property type="entry name" value="Radical_SAM"/>
    <property type="match status" value="1"/>
</dbReference>
<gene>
    <name evidence="7" type="ORF">GCM10012278_07510</name>
</gene>
<dbReference type="GO" id="GO:0016491">
    <property type="term" value="F:oxidoreductase activity"/>
    <property type="evidence" value="ECO:0007669"/>
    <property type="project" value="InterPro"/>
</dbReference>
<evidence type="ECO:0000256" key="4">
    <source>
        <dbReference type="ARBA" id="ARBA00023014"/>
    </source>
</evidence>
<dbReference type="AlphaFoldDB" id="A0A918E3R0"/>
<accession>A0A918E3R0</accession>
<dbReference type="Gene3D" id="3.20.20.70">
    <property type="entry name" value="Aldolase class I"/>
    <property type="match status" value="1"/>
</dbReference>
<keyword evidence="4" id="KW-0411">Iron-sulfur</keyword>
<feature type="domain" description="Radical SAM core" evidence="6">
    <location>
        <begin position="105"/>
        <end position="332"/>
    </location>
</feature>
<keyword evidence="2" id="KW-0479">Metal-binding</keyword>
<dbReference type="InterPro" id="IPR007197">
    <property type="entry name" value="rSAM"/>
</dbReference>